<evidence type="ECO:0000256" key="2">
    <source>
        <dbReference type="ARBA" id="ARBA00022490"/>
    </source>
</evidence>
<dbReference type="InterPro" id="IPR027391">
    <property type="entry name" value="Nol1_Nop2_Fmu_2"/>
</dbReference>
<gene>
    <name evidence="9" type="ORF">FC83_GL002819</name>
</gene>
<accession>A0A0R1XXK2</accession>
<dbReference type="PRINTS" id="PR02008">
    <property type="entry name" value="RCMTFAMILY"/>
</dbReference>
<dbReference type="Pfam" id="PF17126">
    <property type="entry name" value="RsmF_methylt_CI"/>
    <property type="match status" value="1"/>
</dbReference>
<dbReference type="InterPro" id="IPR049560">
    <property type="entry name" value="MeTrfase_RsmB-F_NOP2_cat"/>
</dbReference>
<evidence type="ECO:0000256" key="5">
    <source>
        <dbReference type="ARBA" id="ARBA00022691"/>
    </source>
</evidence>
<comment type="similarity">
    <text evidence="1 7">Belongs to the class I-like SAM-binding methyltransferase superfamily. RsmB/NOP family.</text>
</comment>
<feature type="binding site" evidence="7">
    <location>
        <position position="127"/>
    </location>
    <ligand>
        <name>S-adenosyl-L-methionine</name>
        <dbReference type="ChEBI" id="CHEBI:59789"/>
    </ligand>
</feature>
<feature type="domain" description="SAM-dependent MTase RsmB/NOP-type" evidence="8">
    <location>
        <begin position="1"/>
        <end position="295"/>
    </location>
</feature>
<dbReference type="Pfam" id="PF01189">
    <property type="entry name" value="Methyltr_RsmB-F"/>
    <property type="match status" value="1"/>
</dbReference>
<protein>
    <submittedName>
        <fullName evidence="9">NOL1 NOP2 sun family protein</fullName>
    </submittedName>
</protein>
<feature type="binding site" evidence="7">
    <location>
        <position position="172"/>
    </location>
    <ligand>
        <name>S-adenosyl-L-methionine</name>
        <dbReference type="ChEBI" id="CHEBI:59789"/>
    </ligand>
</feature>
<evidence type="ECO:0000256" key="1">
    <source>
        <dbReference type="ARBA" id="ARBA00007494"/>
    </source>
</evidence>
<keyword evidence="5 7" id="KW-0949">S-adenosyl-L-methionine</keyword>
<comment type="caution">
    <text evidence="7">Lacks conserved residue(s) required for the propagation of feature annotation.</text>
</comment>
<dbReference type="InterPro" id="IPR031340">
    <property type="entry name" value="RsmF_methylt_CI"/>
</dbReference>
<dbReference type="SUPFAM" id="SSF53335">
    <property type="entry name" value="S-adenosyl-L-methionine-dependent methyltransferases"/>
    <property type="match status" value="1"/>
</dbReference>
<dbReference type="PANTHER" id="PTHR22807:SF30">
    <property type="entry name" value="28S RRNA (CYTOSINE(4447)-C(5))-METHYLTRANSFERASE-RELATED"/>
    <property type="match status" value="1"/>
</dbReference>
<keyword evidence="6 7" id="KW-0694">RNA-binding</keyword>
<dbReference type="Gene3D" id="3.30.70.1170">
    <property type="entry name" value="Sun protein, domain 3"/>
    <property type="match status" value="1"/>
</dbReference>
<evidence type="ECO:0000313" key="9">
    <source>
        <dbReference type="EMBL" id="KRM33428.1"/>
    </source>
</evidence>
<dbReference type="PROSITE" id="PS01153">
    <property type="entry name" value="NOL1_NOP2_SUN"/>
    <property type="match status" value="1"/>
</dbReference>
<dbReference type="eggNOG" id="COG0144">
    <property type="taxonomic scope" value="Bacteria"/>
</dbReference>
<dbReference type="Pfam" id="PF13636">
    <property type="entry name" value="Methyltranf_PUA"/>
    <property type="match status" value="1"/>
</dbReference>
<keyword evidence="10" id="KW-1185">Reference proteome</keyword>
<keyword evidence="4 7" id="KW-0808">Transferase</keyword>
<dbReference type="PATRIC" id="fig|1423734.3.peg.2866"/>
<dbReference type="Gene3D" id="2.30.130.60">
    <property type="match status" value="1"/>
</dbReference>
<comment type="caution">
    <text evidence="9">The sequence shown here is derived from an EMBL/GenBank/DDBJ whole genome shotgun (WGS) entry which is preliminary data.</text>
</comment>
<name>A0A0R1XXK2_9LACO</name>
<feature type="binding site" evidence="7">
    <location>
        <begin position="103"/>
        <end position="109"/>
    </location>
    <ligand>
        <name>S-adenosyl-L-methionine</name>
        <dbReference type="ChEBI" id="CHEBI:59789"/>
    </ligand>
</feature>
<dbReference type="PANTHER" id="PTHR22807">
    <property type="entry name" value="NOP2 YEAST -RELATED NOL1/NOP2/FMU SUN DOMAIN-CONTAINING"/>
    <property type="match status" value="1"/>
</dbReference>
<feature type="active site" description="Nucleophile" evidence="7">
    <location>
        <position position="225"/>
    </location>
</feature>
<dbReference type="GO" id="GO:0001510">
    <property type="term" value="P:RNA methylation"/>
    <property type="evidence" value="ECO:0007669"/>
    <property type="project" value="InterPro"/>
</dbReference>
<evidence type="ECO:0000256" key="3">
    <source>
        <dbReference type="ARBA" id="ARBA00022603"/>
    </source>
</evidence>
<dbReference type="Pfam" id="PF17125">
    <property type="entry name" value="Methyltr_RsmF_N"/>
    <property type="match status" value="1"/>
</dbReference>
<dbReference type="CDD" id="cd02440">
    <property type="entry name" value="AdoMet_MTases"/>
    <property type="match status" value="1"/>
</dbReference>
<dbReference type="InterPro" id="IPR023267">
    <property type="entry name" value="RCMT"/>
</dbReference>
<dbReference type="EMBL" id="AZGA01000052">
    <property type="protein sequence ID" value="KRM33428.1"/>
    <property type="molecule type" value="Genomic_DNA"/>
</dbReference>
<dbReference type="STRING" id="1423734.FC83_GL002819"/>
<dbReference type="Proteomes" id="UP000051236">
    <property type="component" value="Unassembled WGS sequence"/>
</dbReference>
<evidence type="ECO:0000313" key="10">
    <source>
        <dbReference type="Proteomes" id="UP000051236"/>
    </source>
</evidence>
<organism evidence="9 10">
    <name type="scientific">Agrilactobacillus composti DSM 18527 = JCM 14202</name>
    <dbReference type="NCBI Taxonomy" id="1423734"/>
    <lineage>
        <taxon>Bacteria</taxon>
        <taxon>Bacillati</taxon>
        <taxon>Bacillota</taxon>
        <taxon>Bacilli</taxon>
        <taxon>Lactobacillales</taxon>
        <taxon>Lactobacillaceae</taxon>
        <taxon>Agrilactobacillus</taxon>
    </lineage>
</organism>
<dbReference type="RefSeq" id="WP_057002623.1">
    <property type="nucleotide sequence ID" value="NZ_AZGA01000052.1"/>
</dbReference>
<dbReference type="CDD" id="cd21147">
    <property type="entry name" value="RsmF_methylt_CTD1"/>
    <property type="match status" value="1"/>
</dbReference>
<dbReference type="InterPro" id="IPR029063">
    <property type="entry name" value="SAM-dependent_MTases_sf"/>
</dbReference>
<dbReference type="eggNOG" id="COG3270">
    <property type="taxonomic scope" value="Bacteria"/>
</dbReference>
<sequence>MNLPDAFIEKYQQLLGAQSTAFITSFNQPAGKGFRINPTKLDAVKPLVNTKAPIAYVENGYYGAIRGRDIVHTSGGVYSQEPSAMYVGAVVQANPGEMVLDLCAAPGGKSTHIGSQLAGEGLLVANEINPKRAKVLAENIERFGLRNTVVTNNSPEQLAAVWPQKFDKILVDAPCSGEGMFRKDPEATKYWHTTYPAECARRQKDILQSALTMLKPGGTLVYSTCTFSPEEDEQVMAWLLATYPSLTAQTIEKFPGMVAANPTWADGNPDIQKAVRLWPHLIRGEGHFIAKFQLASNTTAPIALAKKTPKKQQVNGQPTKAQMAIFNDFVAQTFKQDPFTWGHLKLQGVYLHEVSDADLPLQGVKVLRNGLNLGTFKKNRFEPDHDLAVTLPQNSFKVQHEVDEVAYQQYLHGDILTLPKPIADHKVFGLLTHEDLGFALGKFVNQQVKNFYPKGLRQ</sequence>
<dbReference type="Gene3D" id="3.40.50.150">
    <property type="entry name" value="Vaccinia Virus protein VP39"/>
    <property type="match status" value="1"/>
</dbReference>
<proteinExistence type="inferred from homology"/>
<evidence type="ECO:0000256" key="4">
    <source>
        <dbReference type="ARBA" id="ARBA00022679"/>
    </source>
</evidence>
<evidence type="ECO:0000256" key="7">
    <source>
        <dbReference type="PROSITE-ProRule" id="PRU01023"/>
    </source>
</evidence>
<dbReference type="PROSITE" id="PS51686">
    <property type="entry name" value="SAM_MT_RSMB_NOP"/>
    <property type="match status" value="1"/>
</dbReference>
<evidence type="ECO:0000256" key="6">
    <source>
        <dbReference type="ARBA" id="ARBA00022884"/>
    </source>
</evidence>
<keyword evidence="2" id="KW-0963">Cytoplasm</keyword>
<dbReference type="InterPro" id="IPR031341">
    <property type="entry name" value="Methyltr_RsmF_N"/>
</dbReference>
<dbReference type="AlphaFoldDB" id="A0A0R1XXK2"/>
<evidence type="ECO:0000259" key="8">
    <source>
        <dbReference type="PROSITE" id="PS51686"/>
    </source>
</evidence>
<dbReference type="GO" id="GO:0008173">
    <property type="term" value="F:RNA methyltransferase activity"/>
    <property type="evidence" value="ECO:0007669"/>
    <property type="project" value="InterPro"/>
</dbReference>
<dbReference type="GO" id="GO:0003723">
    <property type="term" value="F:RNA binding"/>
    <property type="evidence" value="ECO:0007669"/>
    <property type="project" value="UniProtKB-UniRule"/>
</dbReference>
<dbReference type="InterPro" id="IPR018314">
    <property type="entry name" value="RsmB/NOL1/NOP2-like_CS"/>
</dbReference>
<dbReference type="InterPro" id="IPR001678">
    <property type="entry name" value="MeTrfase_RsmB-F_NOP2_dom"/>
</dbReference>
<keyword evidence="3 7" id="KW-0489">Methyltransferase</keyword>
<reference evidence="9 10" key="1">
    <citation type="journal article" date="2015" name="Genome Announc.">
        <title>Expanding the biotechnology potential of lactobacilli through comparative genomics of 213 strains and associated genera.</title>
        <authorList>
            <person name="Sun Z."/>
            <person name="Harris H.M."/>
            <person name="McCann A."/>
            <person name="Guo C."/>
            <person name="Argimon S."/>
            <person name="Zhang W."/>
            <person name="Yang X."/>
            <person name="Jeffery I.B."/>
            <person name="Cooney J.C."/>
            <person name="Kagawa T.F."/>
            <person name="Liu W."/>
            <person name="Song Y."/>
            <person name="Salvetti E."/>
            <person name="Wrobel A."/>
            <person name="Rasinkangas P."/>
            <person name="Parkhill J."/>
            <person name="Rea M.C."/>
            <person name="O'Sullivan O."/>
            <person name="Ritari J."/>
            <person name="Douillard F.P."/>
            <person name="Paul Ross R."/>
            <person name="Yang R."/>
            <person name="Briner A.E."/>
            <person name="Felis G.E."/>
            <person name="de Vos W.M."/>
            <person name="Barrangou R."/>
            <person name="Klaenhammer T.R."/>
            <person name="Caufield P.W."/>
            <person name="Cui Y."/>
            <person name="Zhang H."/>
            <person name="O'Toole P.W."/>
        </authorList>
    </citation>
    <scope>NUCLEOTIDE SEQUENCE [LARGE SCALE GENOMIC DNA]</scope>
    <source>
        <strain evidence="9 10">DSM 18527</strain>
    </source>
</reference>